<evidence type="ECO:0000313" key="12">
    <source>
        <dbReference type="Proteomes" id="UP000317410"/>
    </source>
</evidence>
<feature type="domain" description="ABC transporter" evidence="10">
    <location>
        <begin position="22"/>
        <end position="256"/>
    </location>
</feature>
<dbReference type="SUPFAM" id="SSF52540">
    <property type="entry name" value="P-loop containing nucleoside triphosphate hydrolases"/>
    <property type="match status" value="1"/>
</dbReference>
<evidence type="ECO:0000256" key="3">
    <source>
        <dbReference type="ARBA" id="ARBA00022475"/>
    </source>
</evidence>
<keyword evidence="8" id="KW-0406">Ion transport</keyword>
<dbReference type="GO" id="GO:0016887">
    <property type="term" value="F:ATP hydrolysis activity"/>
    <property type="evidence" value="ECO:0007669"/>
    <property type="project" value="InterPro"/>
</dbReference>
<dbReference type="GO" id="GO:0006826">
    <property type="term" value="P:iron ion transport"/>
    <property type="evidence" value="ECO:0007669"/>
    <property type="project" value="UniProtKB-KW"/>
</dbReference>
<keyword evidence="2" id="KW-0813">Transport</keyword>
<dbReference type="FunFam" id="3.40.50.300:FF:000134">
    <property type="entry name" value="Iron-enterobactin ABC transporter ATP-binding protein"/>
    <property type="match status" value="1"/>
</dbReference>
<gene>
    <name evidence="11" type="ORF">MLI01_02580</name>
</gene>
<dbReference type="CDD" id="cd03214">
    <property type="entry name" value="ABC_Iron-Siderophores_B12_Hemin"/>
    <property type="match status" value="1"/>
</dbReference>
<keyword evidence="7" id="KW-0408">Iron</keyword>
<keyword evidence="6 11" id="KW-0067">ATP-binding</keyword>
<evidence type="ECO:0000256" key="9">
    <source>
        <dbReference type="ARBA" id="ARBA00023136"/>
    </source>
</evidence>
<evidence type="ECO:0000313" key="11">
    <source>
        <dbReference type="EMBL" id="GEC74113.1"/>
    </source>
</evidence>
<dbReference type="PROSITE" id="PS00211">
    <property type="entry name" value="ABC_TRANSPORTER_1"/>
    <property type="match status" value="1"/>
</dbReference>
<accession>A0A4Y4B633</accession>
<comment type="subcellular location">
    <subcellularLocation>
        <location evidence="1">Cell membrane</location>
        <topology evidence="1">Peripheral membrane protein</topology>
    </subcellularLocation>
</comment>
<evidence type="ECO:0000256" key="2">
    <source>
        <dbReference type="ARBA" id="ARBA00022448"/>
    </source>
</evidence>
<dbReference type="SMART" id="SM00382">
    <property type="entry name" value="AAA"/>
    <property type="match status" value="1"/>
</dbReference>
<dbReference type="InterPro" id="IPR003439">
    <property type="entry name" value="ABC_transporter-like_ATP-bd"/>
</dbReference>
<dbReference type="InterPro" id="IPR017871">
    <property type="entry name" value="ABC_transporter-like_CS"/>
</dbReference>
<dbReference type="Proteomes" id="UP000317410">
    <property type="component" value="Unassembled WGS sequence"/>
</dbReference>
<dbReference type="InterPro" id="IPR027417">
    <property type="entry name" value="P-loop_NTPase"/>
</dbReference>
<organism evidence="11 12">
    <name type="scientific">Microbacterium maritypicum</name>
    <name type="common">Microbacterium liquefaciens</name>
    <dbReference type="NCBI Taxonomy" id="33918"/>
    <lineage>
        <taxon>Bacteria</taxon>
        <taxon>Bacillati</taxon>
        <taxon>Actinomycetota</taxon>
        <taxon>Actinomycetes</taxon>
        <taxon>Micrococcales</taxon>
        <taxon>Microbacteriaceae</taxon>
        <taxon>Microbacterium</taxon>
    </lineage>
</organism>
<evidence type="ECO:0000256" key="5">
    <source>
        <dbReference type="ARBA" id="ARBA00022741"/>
    </source>
</evidence>
<dbReference type="EMBL" id="BJNQ01000001">
    <property type="protein sequence ID" value="GEC74113.1"/>
    <property type="molecule type" value="Genomic_DNA"/>
</dbReference>
<evidence type="ECO:0000256" key="7">
    <source>
        <dbReference type="ARBA" id="ARBA00023004"/>
    </source>
</evidence>
<keyword evidence="3" id="KW-1003">Cell membrane</keyword>
<name>A0A4Y4B633_MICMQ</name>
<dbReference type="InterPro" id="IPR051535">
    <property type="entry name" value="Siderophore_ABC-ATPase"/>
</dbReference>
<proteinExistence type="predicted"/>
<dbReference type="Pfam" id="PF00005">
    <property type="entry name" value="ABC_tran"/>
    <property type="match status" value="1"/>
</dbReference>
<dbReference type="InterPro" id="IPR003593">
    <property type="entry name" value="AAA+_ATPase"/>
</dbReference>
<evidence type="ECO:0000256" key="1">
    <source>
        <dbReference type="ARBA" id="ARBA00004202"/>
    </source>
</evidence>
<dbReference type="GO" id="GO:0005524">
    <property type="term" value="F:ATP binding"/>
    <property type="evidence" value="ECO:0007669"/>
    <property type="project" value="UniProtKB-KW"/>
</dbReference>
<dbReference type="GO" id="GO:0005886">
    <property type="term" value="C:plasma membrane"/>
    <property type="evidence" value="ECO:0007669"/>
    <property type="project" value="UniProtKB-SubCell"/>
</dbReference>
<keyword evidence="4" id="KW-0410">Iron transport</keyword>
<keyword evidence="5" id="KW-0547">Nucleotide-binding</keyword>
<sequence length="278" mass="28963">MTVLDEASSVPPDVGSAEQPILAAHGVHAGYAAKTIVSDLDLLIARGGITALIGPNASGKSTLLGALSRLVPLQAGSVLLDGADIHALPTREVARRLGILPQSPVAPEGITVAELVRRGRHPHRRFGSARASDDLIVARALLRTGVADLVDRPVDTLSGGQRQRAWIAMALAQETPLLLLDEPTSALDIAHQVEVLDLLVDLVAEGTTVVVVLHDLAHAARYASTVVALRDGTIVASGPPTEVITAELVEQVFGVQARVIADPDTGAPLVLPRGRHGM</sequence>
<evidence type="ECO:0000256" key="6">
    <source>
        <dbReference type="ARBA" id="ARBA00022840"/>
    </source>
</evidence>
<dbReference type="PROSITE" id="PS50893">
    <property type="entry name" value="ABC_TRANSPORTER_2"/>
    <property type="match status" value="1"/>
</dbReference>
<dbReference type="PANTHER" id="PTHR42771:SF2">
    <property type="entry name" value="IRON(3+)-HYDROXAMATE IMPORT ATP-BINDING PROTEIN FHUC"/>
    <property type="match status" value="1"/>
</dbReference>
<reference evidence="11 12" key="1">
    <citation type="submission" date="2019-06" db="EMBL/GenBank/DDBJ databases">
        <title>Whole genome shotgun sequence of Microbacterium liquefaciens NBRC 15037.</title>
        <authorList>
            <person name="Hosoyama A."/>
            <person name="Uohara A."/>
            <person name="Ohji S."/>
            <person name="Ichikawa N."/>
        </authorList>
    </citation>
    <scope>NUCLEOTIDE SEQUENCE [LARGE SCALE GENOMIC DNA]</scope>
    <source>
        <strain evidence="11 12">NBRC 15037</strain>
    </source>
</reference>
<keyword evidence="9" id="KW-0472">Membrane</keyword>
<evidence type="ECO:0000256" key="8">
    <source>
        <dbReference type="ARBA" id="ARBA00023065"/>
    </source>
</evidence>
<dbReference type="PANTHER" id="PTHR42771">
    <property type="entry name" value="IRON(3+)-HYDROXAMATE IMPORT ATP-BINDING PROTEIN FHUC"/>
    <property type="match status" value="1"/>
</dbReference>
<comment type="caution">
    <text evidence="11">The sequence shown here is derived from an EMBL/GenBank/DDBJ whole genome shotgun (WGS) entry which is preliminary data.</text>
</comment>
<evidence type="ECO:0000256" key="4">
    <source>
        <dbReference type="ARBA" id="ARBA00022496"/>
    </source>
</evidence>
<dbReference type="AlphaFoldDB" id="A0A4Y4B633"/>
<evidence type="ECO:0000259" key="10">
    <source>
        <dbReference type="PROSITE" id="PS50893"/>
    </source>
</evidence>
<dbReference type="RefSeq" id="WP_058631971.1">
    <property type="nucleotide sequence ID" value="NZ_BJNQ01000001.1"/>
</dbReference>
<dbReference type="Gene3D" id="3.40.50.300">
    <property type="entry name" value="P-loop containing nucleotide triphosphate hydrolases"/>
    <property type="match status" value="1"/>
</dbReference>
<protein>
    <submittedName>
        <fullName evidence="11">Cobalamin/Fe3+-siderophore ABC transporter ATP-binding protein</fullName>
    </submittedName>
</protein>